<comment type="caution">
    <text evidence="1">The sequence shown here is derived from an EMBL/GenBank/DDBJ whole genome shotgun (WGS) entry which is preliminary data.</text>
</comment>
<reference evidence="1 2" key="1">
    <citation type="submission" date="2021-08" db="EMBL/GenBank/DDBJ databases">
        <title>Genome sequence analysis of Clostridium chauvoei strains of European origin and evaluation of typing options for outbreak investigations.</title>
        <authorList>
            <person name="Abdel-Glil M."/>
            <person name="Thomas P."/>
            <person name="Seyboldt C."/>
        </authorList>
    </citation>
    <scope>NUCLEOTIDE SEQUENCE [LARGE SCALE GENOMIC DNA]</scope>
    <source>
        <strain evidence="1 2">S0260-09</strain>
    </source>
</reference>
<dbReference type="EMBL" id="JAIFTX010000013">
    <property type="protein sequence ID" value="MBX7290844.1"/>
    <property type="molecule type" value="Genomic_DNA"/>
</dbReference>
<dbReference type="Gene3D" id="1.10.246.150">
    <property type="match status" value="1"/>
</dbReference>
<sequence>MIQEEQKIKILKSLKLRPGISNFNDELLKDLISDYFNDVAESINLSEGLQMPVGCINIVKELVVVKINRLGSEGISSESHEGISQTYTDDIPNEIKTKLRRYRRLP</sequence>
<dbReference type="InterPro" id="IPR053746">
    <property type="entry name" value="Viral_HT_Connector_Assembly"/>
</dbReference>
<dbReference type="Pfam" id="PF05135">
    <property type="entry name" value="Phage_connect_1"/>
    <property type="match status" value="1"/>
</dbReference>
<dbReference type="RefSeq" id="WP_021876045.1">
    <property type="nucleotide sequence ID" value="NZ_CP018624.1"/>
</dbReference>
<dbReference type="InterPro" id="IPR021146">
    <property type="entry name" value="Phage_gp6-like_head-tail"/>
</dbReference>
<name>A0ABD4RH88_9CLOT</name>
<dbReference type="AlphaFoldDB" id="A0ABD4RH88"/>
<dbReference type="Proteomes" id="UP000775179">
    <property type="component" value="Unassembled WGS sequence"/>
</dbReference>
<organism evidence="1 2">
    <name type="scientific">Clostridium chauvoei</name>
    <dbReference type="NCBI Taxonomy" id="46867"/>
    <lineage>
        <taxon>Bacteria</taxon>
        <taxon>Bacillati</taxon>
        <taxon>Bacillota</taxon>
        <taxon>Clostridia</taxon>
        <taxon>Eubacteriales</taxon>
        <taxon>Clostridiaceae</taxon>
        <taxon>Clostridium</taxon>
    </lineage>
</organism>
<proteinExistence type="predicted"/>
<protein>
    <submittedName>
        <fullName evidence="1">Phage head-tail connector protein</fullName>
    </submittedName>
</protein>
<evidence type="ECO:0000313" key="1">
    <source>
        <dbReference type="EMBL" id="MBX7290844.1"/>
    </source>
</evidence>
<accession>A0ABD4RH88</accession>
<dbReference type="GeneID" id="66302055"/>
<evidence type="ECO:0000313" key="2">
    <source>
        <dbReference type="Proteomes" id="UP000775179"/>
    </source>
</evidence>
<gene>
    <name evidence="1" type="ORF">K4H94_07285</name>
</gene>